<comment type="caution">
    <text evidence="12">The sequence shown here is derived from an EMBL/GenBank/DDBJ whole genome shotgun (WGS) entry which is preliminary data.</text>
</comment>
<dbReference type="PANTHER" id="PTHR40626">
    <property type="entry name" value="MIP31509P"/>
    <property type="match status" value="1"/>
</dbReference>
<evidence type="ECO:0000256" key="8">
    <source>
        <dbReference type="ARBA" id="ARBA00023242"/>
    </source>
</evidence>
<gene>
    <name evidence="12" type="ORF">M501DRAFT_479327</name>
</gene>
<keyword evidence="8" id="KW-0539">Nucleus</keyword>
<feature type="region of interest" description="Disordered" evidence="10">
    <location>
        <begin position="198"/>
        <end position="515"/>
    </location>
</feature>
<dbReference type="GO" id="GO:0005634">
    <property type="term" value="C:nucleus"/>
    <property type="evidence" value="ECO:0007669"/>
    <property type="project" value="UniProtKB-SubCell"/>
</dbReference>
<feature type="domain" description="C2H2-type" evidence="11">
    <location>
        <begin position="139"/>
        <end position="169"/>
    </location>
</feature>
<dbReference type="GO" id="GO:0008270">
    <property type="term" value="F:zinc ion binding"/>
    <property type="evidence" value="ECO:0007669"/>
    <property type="project" value="UniProtKB-KW"/>
</dbReference>
<evidence type="ECO:0000259" key="11">
    <source>
        <dbReference type="PROSITE" id="PS50157"/>
    </source>
</evidence>
<organism evidence="12 13">
    <name type="scientific">Patellaria atrata CBS 101060</name>
    <dbReference type="NCBI Taxonomy" id="1346257"/>
    <lineage>
        <taxon>Eukaryota</taxon>
        <taxon>Fungi</taxon>
        <taxon>Dikarya</taxon>
        <taxon>Ascomycota</taxon>
        <taxon>Pezizomycotina</taxon>
        <taxon>Dothideomycetes</taxon>
        <taxon>Dothideomycetes incertae sedis</taxon>
        <taxon>Patellariales</taxon>
        <taxon>Patellariaceae</taxon>
        <taxon>Patellaria</taxon>
    </lineage>
</organism>
<dbReference type="FunFam" id="3.30.160.60:FF:000606">
    <property type="entry name" value="C2H2 transcription factor, putative"/>
    <property type="match status" value="1"/>
</dbReference>
<feature type="region of interest" description="Disordered" evidence="10">
    <location>
        <begin position="791"/>
        <end position="811"/>
    </location>
</feature>
<dbReference type="SUPFAM" id="SSF57667">
    <property type="entry name" value="beta-beta-alpha zinc fingers"/>
    <property type="match status" value="1"/>
</dbReference>
<dbReference type="GO" id="GO:0000785">
    <property type="term" value="C:chromatin"/>
    <property type="evidence" value="ECO:0007669"/>
    <property type="project" value="TreeGrafter"/>
</dbReference>
<feature type="compositionally biased region" description="Low complexity" evidence="10">
    <location>
        <begin position="24"/>
        <end position="40"/>
    </location>
</feature>
<feature type="compositionally biased region" description="Polar residues" evidence="10">
    <location>
        <begin position="611"/>
        <end position="643"/>
    </location>
</feature>
<name>A0A9P4S3K1_9PEZI</name>
<feature type="domain" description="C2H2-type" evidence="11">
    <location>
        <begin position="170"/>
        <end position="197"/>
    </location>
</feature>
<keyword evidence="4 9" id="KW-0863">Zinc-finger</keyword>
<keyword evidence="6" id="KW-0805">Transcription regulation</keyword>
<feature type="compositionally biased region" description="Polar residues" evidence="10">
    <location>
        <begin position="479"/>
        <end position="501"/>
    </location>
</feature>
<keyword evidence="3" id="KW-0677">Repeat</keyword>
<reference evidence="12" key="1">
    <citation type="journal article" date="2020" name="Stud. Mycol.">
        <title>101 Dothideomycetes genomes: a test case for predicting lifestyles and emergence of pathogens.</title>
        <authorList>
            <person name="Haridas S."/>
            <person name="Albert R."/>
            <person name="Binder M."/>
            <person name="Bloem J."/>
            <person name="Labutti K."/>
            <person name="Salamov A."/>
            <person name="Andreopoulos B."/>
            <person name="Baker S."/>
            <person name="Barry K."/>
            <person name="Bills G."/>
            <person name="Bluhm B."/>
            <person name="Cannon C."/>
            <person name="Castanera R."/>
            <person name="Culley D."/>
            <person name="Daum C."/>
            <person name="Ezra D."/>
            <person name="Gonzalez J."/>
            <person name="Henrissat B."/>
            <person name="Kuo A."/>
            <person name="Liang C."/>
            <person name="Lipzen A."/>
            <person name="Lutzoni F."/>
            <person name="Magnuson J."/>
            <person name="Mondo S."/>
            <person name="Nolan M."/>
            <person name="Ohm R."/>
            <person name="Pangilinan J."/>
            <person name="Park H.-J."/>
            <person name="Ramirez L."/>
            <person name="Alfaro M."/>
            <person name="Sun H."/>
            <person name="Tritt A."/>
            <person name="Yoshinaga Y."/>
            <person name="Zwiers L.-H."/>
            <person name="Turgeon B."/>
            <person name="Goodwin S."/>
            <person name="Spatafora J."/>
            <person name="Crous P."/>
            <person name="Grigoriev I."/>
        </authorList>
    </citation>
    <scope>NUCLEOTIDE SEQUENCE</scope>
    <source>
        <strain evidence="12">CBS 101060</strain>
    </source>
</reference>
<dbReference type="FunFam" id="3.30.160.60:FF:000758">
    <property type="entry name" value="C2H2 transcription factor, putative"/>
    <property type="match status" value="1"/>
</dbReference>
<dbReference type="PROSITE" id="PS50157">
    <property type="entry name" value="ZINC_FINGER_C2H2_2"/>
    <property type="match status" value="2"/>
</dbReference>
<evidence type="ECO:0000313" key="12">
    <source>
        <dbReference type="EMBL" id="KAF2835060.1"/>
    </source>
</evidence>
<proteinExistence type="predicted"/>
<keyword evidence="13" id="KW-1185">Reference proteome</keyword>
<evidence type="ECO:0000256" key="5">
    <source>
        <dbReference type="ARBA" id="ARBA00022833"/>
    </source>
</evidence>
<feature type="compositionally biased region" description="Basic and acidic residues" evidence="10">
    <location>
        <begin position="41"/>
        <end position="51"/>
    </location>
</feature>
<dbReference type="InterPro" id="IPR036236">
    <property type="entry name" value="Znf_C2H2_sf"/>
</dbReference>
<evidence type="ECO:0000313" key="13">
    <source>
        <dbReference type="Proteomes" id="UP000799429"/>
    </source>
</evidence>
<feature type="compositionally biased region" description="Polar residues" evidence="10">
    <location>
        <begin position="290"/>
        <end position="327"/>
    </location>
</feature>
<accession>A0A9P4S3K1</accession>
<keyword evidence="2" id="KW-0479">Metal-binding</keyword>
<protein>
    <recommendedName>
        <fullName evidence="11">C2H2-type domain-containing protein</fullName>
    </recommendedName>
</protein>
<dbReference type="PANTHER" id="PTHR40626:SF11">
    <property type="entry name" value="ZINC FINGER PROTEIN YPR022C"/>
    <property type="match status" value="1"/>
</dbReference>
<comment type="subcellular location">
    <subcellularLocation>
        <location evidence="1">Nucleus</location>
    </subcellularLocation>
</comment>
<dbReference type="Gene3D" id="3.30.160.60">
    <property type="entry name" value="Classic Zinc Finger"/>
    <property type="match status" value="2"/>
</dbReference>
<feature type="compositionally biased region" description="Basic and acidic residues" evidence="10">
    <location>
        <begin position="404"/>
        <end position="418"/>
    </location>
</feature>
<evidence type="ECO:0000256" key="4">
    <source>
        <dbReference type="ARBA" id="ARBA00022771"/>
    </source>
</evidence>
<evidence type="ECO:0000256" key="6">
    <source>
        <dbReference type="ARBA" id="ARBA00023015"/>
    </source>
</evidence>
<feature type="compositionally biased region" description="Polar residues" evidence="10">
    <location>
        <begin position="80"/>
        <end position="104"/>
    </location>
</feature>
<dbReference type="AlphaFoldDB" id="A0A9P4S3K1"/>
<dbReference type="GO" id="GO:0000978">
    <property type="term" value="F:RNA polymerase II cis-regulatory region sequence-specific DNA binding"/>
    <property type="evidence" value="ECO:0007669"/>
    <property type="project" value="InterPro"/>
</dbReference>
<evidence type="ECO:0000256" key="1">
    <source>
        <dbReference type="ARBA" id="ARBA00004123"/>
    </source>
</evidence>
<dbReference type="EMBL" id="MU006112">
    <property type="protein sequence ID" value="KAF2835060.1"/>
    <property type="molecule type" value="Genomic_DNA"/>
</dbReference>
<dbReference type="Proteomes" id="UP000799429">
    <property type="component" value="Unassembled WGS sequence"/>
</dbReference>
<feature type="compositionally biased region" description="Polar residues" evidence="10">
    <location>
        <begin position="533"/>
        <end position="570"/>
    </location>
</feature>
<evidence type="ECO:0000256" key="10">
    <source>
        <dbReference type="SAM" id="MobiDB-lite"/>
    </source>
</evidence>
<feature type="compositionally biased region" description="Polar residues" evidence="10">
    <location>
        <begin position="436"/>
        <end position="461"/>
    </location>
</feature>
<feature type="compositionally biased region" description="Polar residues" evidence="10">
    <location>
        <begin position="1"/>
        <end position="12"/>
    </location>
</feature>
<evidence type="ECO:0000256" key="3">
    <source>
        <dbReference type="ARBA" id="ARBA00022737"/>
    </source>
</evidence>
<evidence type="ECO:0000256" key="2">
    <source>
        <dbReference type="ARBA" id="ARBA00022723"/>
    </source>
</evidence>
<feature type="region of interest" description="Disordered" evidence="10">
    <location>
        <begin position="533"/>
        <end position="668"/>
    </location>
</feature>
<keyword evidence="5" id="KW-0862">Zinc</keyword>
<dbReference type="InterPro" id="IPR013087">
    <property type="entry name" value="Znf_C2H2_type"/>
</dbReference>
<dbReference type="InterPro" id="IPR051059">
    <property type="entry name" value="VerF-like"/>
</dbReference>
<sequence>MSSFRAVNTTLTVPEPSPARMGEDTTPTTPRPGTFFPPERTTAEPRGEESGVKTPTRESFGGVTGQLPLPGSPVTPAQDKIQTPSSRASVTRGNSHRSTQSVDSQDIDMEDEEEGQDGSDNDSVSSESRPAKKKKGQRFFCTDFPPCTLSFTRSEHLARHIRKHTGERPFQCHCSRRFSRLDNLRQHAQTVHVNEDIPGDSLAATGTRFQRQIRTDRVRPPSGRSRASTISSQGGHSRGHSRNLSTSSIASTASTMSTVSTMSQPVDNRRRPPPLAMANDGTARAGLSIDTYNARNPGNSSGAYPTYGNQSPGGFSTPTSATFSTGPGSPRFPATLGSPMTMPWGSRTPGRRLSVPSGANPFQSPQSGNTYSQPFMSPLPSSTSSTFSPSGSGFASPTSSVFSEGRRDSTGLDSDWRRRTWHPGTYTNIGPRPATSGLSYQQTVDAPRPSFSNQPAASQVTRLPGIESFDHAPPPTVLQPRQPSPMQVDQQSRPVTLQSSIQPPPAPDYRNNRVSWDNSLNRGLVRLDLTKEPQGNASPQQVSMQAQHPSYSSTHPTSGLQPVQPVQNLINAPPPPIQTQRPEGSHHSQPPPVTPRKNKRQAWYNGPLPTQPQFQQASHQGYGIQRTSPDDSGSSEGVPTPSGTIHDHFNPAIVHSNGDVEGHTQHSHTVPADYSHKIATPHSRRPSAHEHSVPLQAYQPMTNFTFPPRQSSFANNFPSRPPPPASVSDTTRLDALVAVATREDQAVHSRGAVLQIRQRKSDTHFELSDPVSSNPPSISHLSHDHADKIFSLDIPSSAPPLSPGLHAKEPA</sequence>
<feature type="compositionally biased region" description="Acidic residues" evidence="10">
    <location>
        <begin position="105"/>
        <end position="120"/>
    </location>
</feature>
<feature type="compositionally biased region" description="Polar residues" evidence="10">
    <location>
        <begin position="360"/>
        <end position="373"/>
    </location>
</feature>
<feature type="region of interest" description="Disordered" evidence="10">
    <location>
        <begin position="1"/>
        <end position="136"/>
    </location>
</feature>
<feature type="compositionally biased region" description="Low complexity" evidence="10">
    <location>
        <begin position="245"/>
        <end position="263"/>
    </location>
</feature>
<evidence type="ECO:0000256" key="9">
    <source>
        <dbReference type="PROSITE-ProRule" id="PRU00042"/>
    </source>
</evidence>
<evidence type="ECO:0000256" key="7">
    <source>
        <dbReference type="ARBA" id="ARBA00023163"/>
    </source>
</evidence>
<dbReference type="OrthoDB" id="624345at2759"/>
<feature type="compositionally biased region" description="Low complexity" evidence="10">
    <location>
        <begin position="374"/>
        <end position="400"/>
    </location>
</feature>
<dbReference type="GO" id="GO:0000981">
    <property type="term" value="F:DNA-binding transcription factor activity, RNA polymerase II-specific"/>
    <property type="evidence" value="ECO:0007669"/>
    <property type="project" value="InterPro"/>
</dbReference>
<dbReference type="GO" id="GO:0051701">
    <property type="term" value="P:biological process involved in interaction with host"/>
    <property type="evidence" value="ECO:0007669"/>
    <property type="project" value="UniProtKB-ARBA"/>
</dbReference>
<keyword evidence="7" id="KW-0804">Transcription</keyword>